<dbReference type="EMBL" id="JAEKLZ010000170">
    <property type="protein sequence ID" value="MBW8725413.1"/>
    <property type="molecule type" value="Genomic_DNA"/>
</dbReference>
<evidence type="ECO:0000313" key="2">
    <source>
        <dbReference type="EMBL" id="MBW8725413.1"/>
    </source>
</evidence>
<evidence type="ECO:0000259" key="1">
    <source>
        <dbReference type="Pfam" id="PF01370"/>
    </source>
</evidence>
<evidence type="ECO:0000313" key="3">
    <source>
        <dbReference type="Proteomes" id="UP000700706"/>
    </source>
</evidence>
<sequence>MIVVTGSAGYLGSRIVTSLLCAGPVSGIDRAEAPTVTHRADILDGVTLRRAFRGARAVIHTAGLNGGPGAPAVAGEMTRINVGGTEAVIAAARDAGVRRLVLTSTTALYGGAIRSAEATIWVTEDLPPAPETPYEESKRDAEALVLAAAGSFPDGCVILRCGRFFPAPPNETVNDRLYRGVDPRDVATAHILAADRTDSSTVVLNIAAASPFLPEDCAGLRRDPRPALRRRHPFVEGAYRQLGWRLPATIDRVTAIDAARQAIGYDPQHNFREALAEQLWLDAWPRRSETVPNLG</sequence>
<dbReference type="Gene3D" id="3.40.50.720">
    <property type="entry name" value="NAD(P)-binding Rossmann-like Domain"/>
    <property type="match status" value="1"/>
</dbReference>
<dbReference type="SUPFAM" id="SSF51735">
    <property type="entry name" value="NAD(P)-binding Rossmann-fold domains"/>
    <property type="match status" value="1"/>
</dbReference>
<feature type="domain" description="NAD-dependent epimerase/dehydratase" evidence="1">
    <location>
        <begin position="2"/>
        <end position="165"/>
    </location>
</feature>
<comment type="caution">
    <text evidence="2">The sequence shown here is derived from an EMBL/GenBank/DDBJ whole genome shotgun (WGS) entry which is preliminary data.</text>
</comment>
<gene>
    <name evidence="2" type="ORF">JF625_09705</name>
</gene>
<organism evidence="2 3">
    <name type="scientific">Inquilinus limosus</name>
    <dbReference type="NCBI Taxonomy" id="171674"/>
    <lineage>
        <taxon>Bacteria</taxon>
        <taxon>Pseudomonadati</taxon>
        <taxon>Pseudomonadota</taxon>
        <taxon>Alphaproteobacteria</taxon>
        <taxon>Rhodospirillales</taxon>
        <taxon>Rhodospirillaceae</taxon>
        <taxon>Inquilinus</taxon>
    </lineage>
</organism>
<dbReference type="InterPro" id="IPR050177">
    <property type="entry name" value="Lipid_A_modif_metabolic_enz"/>
</dbReference>
<dbReference type="AlphaFoldDB" id="A0A952FI62"/>
<dbReference type="InterPro" id="IPR001509">
    <property type="entry name" value="Epimerase_deHydtase"/>
</dbReference>
<dbReference type="Proteomes" id="UP000700706">
    <property type="component" value="Unassembled WGS sequence"/>
</dbReference>
<dbReference type="PANTHER" id="PTHR43245">
    <property type="entry name" value="BIFUNCTIONAL POLYMYXIN RESISTANCE PROTEIN ARNA"/>
    <property type="match status" value="1"/>
</dbReference>
<name>A0A952FI62_9PROT</name>
<dbReference type="Pfam" id="PF01370">
    <property type="entry name" value="Epimerase"/>
    <property type="match status" value="1"/>
</dbReference>
<accession>A0A952FI62</accession>
<reference evidence="2" key="1">
    <citation type="submission" date="2020-06" db="EMBL/GenBank/DDBJ databases">
        <title>Stable isotope informed genome-resolved metagenomics uncovers potential trophic interactions in rhizosphere soil.</title>
        <authorList>
            <person name="Starr E.P."/>
            <person name="Shi S."/>
            <person name="Blazewicz S.J."/>
            <person name="Koch B.J."/>
            <person name="Probst A.J."/>
            <person name="Hungate B.A."/>
            <person name="Pett-Ridge J."/>
            <person name="Firestone M.K."/>
            <person name="Banfield J.F."/>
        </authorList>
    </citation>
    <scope>NUCLEOTIDE SEQUENCE</scope>
    <source>
        <strain evidence="2">YM_69_17</strain>
    </source>
</reference>
<proteinExistence type="predicted"/>
<dbReference type="InterPro" id="IPR036291">
    <property type="entry name" value="NAD(P)-bd_dom_sf"/>
</dbReference>
<protein>
    <submittedName>
        <fullName evidence="2">NAD(P)-dependent oxidoreductase</fullName>
    </submittedName>
</protein>